<sequence length="63" mass="7502">MPMPWPLILYCITHVLAIPYLLVPTLSPYARISIRCYQFAYILKANELKRLTKSYQTKCIYYN</sequence>
<keyword evidence="1" id="KW-1133">Transmembrane helix</keyword>
<keyword evidence="1" id="KW-0472">Membrane</keyword>
<feature type="transmembrane region" description="Helical" evidence="1">
    <location>
        <begin position="6"/>
        <end position="23"/>
    </location>
</feature>
<reference evidence="2" key="1">
    <citation type="submission" date="2018-02" db="EMBL/GenBank/DDBJ databases">
        <title>Rhizophora mucronata_Transcriptome.</title>
        <authorList>
            <person name="Meera S.P."/>
            <person name="Sreeshan A."/>
            <person name="Augustine A."/>
        </authorList>
    </citation>
    <scope>NUCLEOTIDE SEQUENCE</scope>
    <source>
        <tissue evidence="2">Leaf</tissue>
    </source>
</reference>
<accession>A0A2P2NG90</accession>
<organism evidence="2">
    <name type="scientific">Rhizophora mucronata</name>
    <name type="common">Asiatic mangrove</name>
    <dbReference type="NCBI Taxonomy" id="61149"/>
    <lineage>
        <taxon>Eukaryota</taxon>
        <taxon>Viridiplantae</taxon>
        <taxon>Streptophyta</taxon>
        <taxon>Embryophyta</taxon>
        <taxon>Tracheophyta</taxon>
        <taxon>Spermatophyta</taxon>
        <taxon>Magnoliopsida</taxon>
        <taxon>eudicotyledons</taxon>
        <taxon>Gunneridae</taxon>
        <taxon>Pentapetalae</taxon>
        <taxon>rosids</taxon>
        <taxon>fabids</taxon>
        <taxon>Malpighiales</taxon>
        <taxon>Rhizophoraceae</taxon>
        <taxon>Rhizophora</taxon>
    </lineage>
</organism>
<protein>
    <submittedName>
        <fullName evidence="2">Uncharacterized protein</fullName>
    </submittedName>
</protein>
<dbReference type="EMBL" id="GGEC01060979">
    <property type="protein sequence ID" value="MBX41463.1"/>
    <property type="molecule type" value="Transcribed_RNA"/>
</dbReference>
<evidence type="ECO:0000313" key="2">
    <source>
        <dbReference type="EMBL" id="MBX41463.1"/>
    </source>
</evidence>
<name>A0A2P2NG90_RHIMU</name>
<evidence type="ECO:0000256" key="1">
    <source>
        <dbReference type="SAM" id="Phobius"/>
    </source>
</evidence>
<proteinExistence type="predicted"/>
<keyword evidence="1" id="KW-0812">Transmembrane</keyword>
<dbReference type="AlphaFoldDB" id="A0A2P2NG90"/>